<dbReference type="RefSeq" id="WP_188526076.1">
    <property type="nucleotide sequence ID" value="NZ_BMGI01000001.1"/>
</dbReference>
<evidence type="ECO:0000313" key="3">
    <source>
        <dbReference type="Proteomes" id="UP000617355"/>
    </source>
</evidence>
<organism evidence="2 3">
    <name type="scientific">Sinisalibacter lacisalsi</name>
    <dbReference type="NCBI Taxonomy" id="1526570"/>
    <lineage>
        <taxon>Bacteria</taxon>
        <taxon>Pseudomonadati</taxon>
        <taxon>Pseudomonadota</taxon>
        <taxon>Alphaproteobacteria</taxon>
        <taxon>Rhodobacterales</taxon>
        <taxon>Roseobacteraceae</taxon>
        <taxon>Sinisalibacter</taxon>
    </lineage>
</organism>
<reference evidence="3" key="1">
    <citation type="journal article" date="2019" name="Int. J. Syst. Evol. Microbiol.">
        <title>The Global Catalogue of Microorganisms (GCM) 10K type strain sequencing project: providing services to taxonomists for standard genome sequencing and annotation.</title>
        <authorList>
            <consortium name="The Broad Institute Genomics Platform"/>
            <consortium name="The Broad Institute Genome Sequencing Center for Infectious Disease"/>
            <person name="Wu L."/>
            <person name="Ma J."/>
        </authorList>
    </citation>
    <scope>NUCLEOTIDE SEQUENCE [LARGE SCALE GENOMIC DNA]</scope>
    <source>
        <strain evidence="3">CGMCC 1.12922</strain>
    </source>
</reference>
<name>A0ABQ1QEV4_9RHOB</name>
<accession>A0ABQ1QEV4</accession>
<keyword evidence="3" id="KW-1185">Reference proteome</keyword>
<gene>
    <name evidence="2" type="ORF">GCM10011358_05520</name>
</gene>
<evidence type="ECO:0000256" key="1">
    <source>
        <dbReference type="SAM" id="MobiDB-lite"/>
    </source>
</evidence>
<dbReference type="EMBL" id="BMGI01000001">
    <property type="protein sequence ID" value="GGD23970.1"/>
    <property type="molecule type" value="Genomic_DNA"/>
</dbReference>
<feature type="region of interest" description="Disordered" evidence="1">
    <location>
        <begin position="62"/>
        <end position="89"/>
    </location>
</feature>
<sequence>MALDLVGVEIERRHHLEALRGVGHRRGRQAANVTRLALGCGGAVAVEAKLIVERRAGGQNVVFGRGGQGQHKQAGGKGMFHAGKADRIP</sequence>
<comment type="caution">
    <text evidence="2">The sequence shown here is derived from an EMBL/GenBank/DDBJ whole genome shotgun (WGS) entry which is preliminary data.</text>
</comment>
<evidence type="ECO:0000313" key="2">
    <source>
        <dbReference type="EMBL" id="GGD23970.1"/>
    </source>
</evidence>
<proteinExistence type="predicted"/>
<dbReference type="Proteomes" id="UP000617355">
    <property type="component" value="Unassembled WGS sequence"/>
</dbReference>
<protein>
    <submittedName>
        <fullName evidence="2">Uncharacterized protein</fullName>
    </submittedName>
</protein>